<proteinExistence type="predicted"/>
<dbReference type="EMBL" id="KQ976559">
    <property type="protein sequence ID" value="KYM80630.1"/>
    <property type="molecule type" value="Genomic_DNA"/>
</dbReference>
<feature type="region of interest" description="Disordered" evidence="1">
    <location>
        <begin position="34"/>
        <end position="54"/>
    </location>
</feature>
<evidence type="ECO:0000313" key="2">
    <source>
        <dbReference type="EMBL" id="KYM80630.1"/>
    </source>
</evidence>
<feature type="compositionally biased region" description="Basic and acidic residues" evidence="1">
    <location>
        <begin position="34"/>
        <end position="43"/>
    </location>
</feature>
<sequence length="257" mass="30116">MYALYRLIFEKDGDRTSRRFISIKTLVPLDDVETKKESKEKPRERQRRGSIKHNDDVIDQQINKGVSVVSLVIIGTDAMNCERSVRRARRDTTKISFNFKDVEDTIRPFYGSDCYPIEKWIADFKDLAILFKWNDVQKLVFSYTSLKGIAKRAFVHGLSVLLKEEFSRRVSSADVHRRLAKRRLKKDEGLQEYYLIMRELASQGRIDTESVIQYIIDGISEGNNKIILYGTQDYSKFRIRLHLRRYRSGHLTAIRVA</sequence>
<dbReference type="AlphaFoldDB" id="A0A151I1W4"/>
<gene>
    <name evidence="2" type="ORF">ALC53_08921</name>
</gene>
<dbReference type="STRING" id="520822.A0A151I1W4"/>
<keyword evidence="3" id="KW-1185">Reference proteome</keyword>
<evidence type="ECO:0000313" key="3">
    <source>
        <dbReference type="Proteomes" id="UP000078540"/>
    </source>
</evidence>
<evidence type="ECO:0000256" key="1">
    <source>
        <dbReference type="SAM" id="MobiDB-lite"/>
    </source>
</evidence>
<evidence type="ECO:0008006" key="4">
    <source>
        <dbReference type="Google" id="ProtNLM"/>
    </source>
</evidence>
<organism evidence="2 3">
    <name type="scientific">Atta colombica</name>
    <dbReference type="NCBI Taxonomy" id="520822"/>
    <lineage>
        <taxon>Eukaryota</taxon>
        <taxon>Metazoa</taxon>
        <taxon>Ecdysozoa</taxon>
        <taxon>Arthropoda</taxon>
        <taxon>Hexapoda</taxon>
        <taxon>Insecta</taxon>
        <taxon>Pterygota</taxon>
        <taxon>Neoptera</taxon>
        <taxon>Endopterygota</taxon>
        <taxon>Hymenoptera</taxon>
        <taxon>Apocrita</taxon>
        <taxon>Aculeata</taxon>
        <taxon>Formicoidea</taxon>
        <taxon>Formicidae</taxon>
        <taxon>Myrmicinae</taxon>
        <taxon>Atta</taxon>
    </lineage>
</organism>
<protein>
    <recommendedName>
        <fullName evidence="4">Retrotransposon gag domain-containing protein</fullName>
    </recommendedName>
</protein>
<name>A0A151I1W4_9HYME</name>
<reference evidence="2 3" key="1">
    <citation type="submission" date="2015-09" db="EMBL/GenBank/DDBJ databases">
        <title>Atta colombica WGS genome.</title>
        <authorList>
            <person name="Nygaard S."/>
            <person name="Hu H."/>
            <person name="Boomsma J."/>
            <person name="Zhang G."/>
        </authorList>
    </citation>
    <scope>NUCLEOTIDE SEQUENCE [LARGE SCALE GENOMIC DNA]</scope>
    <source>
        <strain evidence="2">Treedump-2</strain>
        <tissue evidence="2">Whole body</tissue>
    </source>
</reference>
<dbReference type="Proteomes" id="UP000078540">
    <property type="component" value="Unassembled WGS sequence"/>
</dbReference>
<accession>A0A151I1W4</accession>